<dbReference type="AlphaFoldDB" id="A0A560JQC6"/>
<sequence>MNGAFHATYGHRLAPPQVKPGVVCDDQGPLWNSIRLLVKTSAGWVPRPAAELDALVTATSGRAIDARRLHARLSPVAQALNEGRLARAVIGAQYLDLPPTTRVAKASPDDPDHPGWPKGSPEGKGGQFRPKDGGLSEADQAETDAPEPKTEDTAALREAVKTTAQRAVRRAFRQTAIELLTRRRLGRIALELASNAVPVLDVLGDAALLVDLAELGGRLKSLAAEVAAVHAFADAGVRTAEELMVTSEEISFSSYDAFKKTEVPEDGIDALGKRYGSAGPGYDYHHIVEQSAIGDGIPAELVNSTRNIVLVPRLLHEEVTAAFNRPAYKGAPISLREYLKTAPFEERMRKGLEVMRSLGLVK</sequence>
<name>A0A560JQC6_9PROT</name>
<dbReference type="EMBL" id="VITV01000005">
    <property type="protein sequence ID" value="TWB73147.1"/>
    <property type="molecule type" value="Genomic_DNA"/>
</dbReference>
<comment type="caution">
    <text evidence="2">The sequence shown here is derived from an EMBL/GenBank/DDBJ whole genome shotgun (WGS) entry which is preliminary data.</text>
</comment>
<dbReference type="RefSeq" id="WP_145611213.1">
    <property type="nucleotide sequence ID" value="NZ_JARPAF010000002.1"/>
</dbReference>
<evidence type="ECO:0000313" key="2">
    <source>
        <dbReference type="EMBL" id="TWB73147.1"/>
    </source>
</evidence>
<dbReference type="Proteomes" id="UP000320516">
    <property type="component" value="Unassembled WGS sequence"/>
</dbReference>
<proteinExistence type="predicted"/>
<reference evidence="2 3" key="1">
    <citation type="submission" date="2019-06" db="EMBL/GenBank/DDBJ databases">
        <title>Genomic Encyclopedia of Type Strains, Phase IV (KMG-V): Genome sequencing to study the core and pangenomes of soil and plant-associated prokaryotes.</title>
        <authorList>
            <person name="Whitman W."/>
        </authorList>
    </citation>
    <scope>NUCLEOTIDE SEQUENCE [LARGE SCALE GENOMIC DNA]</scope>
    <source>
        <strain evidence="2 3">BR 12005</strain>
    </source>
</reference>
<organism evidence="2 3">
    <name type="scientific">Nitrospirillum amazonense</name>
    <dbReference type="NCBI Taxonomy" id="28077"/>
    <lineage>
        <taxon>Bacteria</taxon>
        <taxon>Pseudomonadati</taxon>
        <taxon>Pseudomonadota</taxon>
        <taxon>Alphaproteobacteria</taxon>
        <taxon>Rhodospirillales</taxon>
        <taxon>Azospirillaceae</taxon>
        <taxon>Nitrospirillum</taxon>
    </lineage>
</organism>
<protein>
    <submittedName>
        <fullName evidence="2">Uncharacterized protein</fullName>
    </submittedName>
</protein>
<gene>
    <name evidence="2" type="ORF">FBZ87_10567</name>
</gene>
<evidence type="ECO:0000256" key="1">
    <source>
        <dbReference type="SAM" id="MobiDB-lite"/>
    </source>
</evidence>
<accession>A0A560JQC6</accession>
<evidence type="ECO:0000313" key="3">
    <source>
        <dbReference type="Proteomes" id="UP000320516"/>
    </source>
</evidence>
<feature type="region of interest" description="Disordered" evidence="1">
    <location>
        <begin position="100"/>
        <end position="154"/>
    </location>
</feature>